<dbReference type="Gene3D" id="3.40.50.720">
    <property type="entry name" value="NAD(P)-binding Rossmann-like Domain"/>
    <property type="match status" value="1"/>
</dbReference>
<evidence type="ECO:0000259" key="2">
    <source>
        <dbReference type="SMART" id="SM00829"/>
    </source>
</evidence>
<evidence type="ECO:0000313" key="4">
    <source>
        <dbReference type="Proteomes" id="UP000192582"/>
    </source>
</evidence>
<accession>A0A1W1US82</accession>
<dbReference type="PANTHER" id="PTHR44154">
    <property type="entry name" value="QUINONE OXIDOREDUCTASE"/>
    <property type="match status" value="1"/>
</dbReference>
<organism evidence="3 4">
    <name type="scientific">Deinococcus hopiensis KR-140</name>
    <dbReference type="NCBI Taxonomy" id="695939"/>
    <lineage>
        <taxon>Bacteria</taxon>
        <taxon>Thermotogati</taxon>
        <taxon>Deinococcota</taxon>
        <taxon>Deinococci</taxon>
        <taxon>Deinococcales</taxon>
        <taxon>Deinococcaceae</taxon>
        <taxon>Deinococcus</taxon>
    </lineage>
</organism>
<dbReference type="Pfam" id="PF08240">
    <property type="entry name" value="ADH_N"/>
    <property type="match status" value="1"/>
</dbReference>
<dbReference type="OrthoDB" id="9787435at2"/>
<dbReference type="CDD" id="cd05289">
    <property type="entry name" value="MDR_like_2"/>
    <property type="match status" value="1"/>
</dbReference>
<dbReference type="PANTHER" id="PTHR44154:SF1">
    <property type="entry name" value="QUINONE OXIDOREDUCTASE"/>
    <property type="match status" value="1"/>
</dbReference>
<dbReference type="InterPro" id="IPR011032">
    <property type="entry name" value="GroES-like_sf"/>
</dbReference>
<dbReference type="GO" id="GO:0016491">
    <property type="term" value="F:oxidoreductase activity"/>
    <property type="evidence" value="ECO:0007669"/>
    <property type="project" value="InterPro"/>
</dbReference>
<dbReference type="EMBL" id="FWWU01000007">
    <property type="protein sequence ID" value="SMB83998.1"/>
    <property type="molecule type" value="Genomic_DNA"/>
</dbReference>
<evidence type="ECO:0000313" key="3">
    <source>
        <dbReference type="EMBL" id="SMB83998.1"/>
    </source>
</evidence>
<dbReference type="InterPro" id="IPR020843">
    <property type="entry name" value="ER"/>
</dbReference>
<proteinExistence type="predicted"/>
<sequence length="328" mass="34282">MFYVQSTALPSSMTALVYDQFGGPDVLALRNVPLPEIGPNEVLMRLDAAGLGPWDTELREGRWATGKERFPLIPGTDGAGCVAAVGASVQRFSPGDRVFAYRFANPSGGFHAPFVAVDEAYVAFVPDQLDSVTAGALPTVGLTALQGIETHLGVREGDDVLILGATGGVGILAVQFACQAGARVLATASGADGAALVERLGAHASFDPRRDDPREAARAFAPEGLTAVLANAGGPALAQIAQILGPDARVAVPSGVRDLPAFAPGQLKEYSATASPETFERLTTAWKRLQIILPLAHVYELSQAHAAFSALERGGVRGKLAFRFPHPH</sequence>
<reference evidence="3 4" key="1">
    <citation type="submission" date="2017-04" db="EMBL/GenBank/DDBJ databases">
        <authorList>
            <person name="Afonso C.L."/>
            <person name="Miller P.J."/>
            <person name="Scott M.A."/>
            <person name="Spackman E."/>
            <person name="Goraichik I."/>
            <person name="Dimitrov K.M."/>
            <person name="Suarez D.L."/>
            <person name="Swayne D.E."/>
        </authorList>
    </citation>
    <scope>NUCLEOTIDE SEQUENCE [LARGE SCALE GENOMIC DNA]</scope>
    <source>
        <strain evidence="3 4">KR-140</strain>
    </source>
</reference>
<dbReference type="SUPFAM" id="SSF51735">
    <property type="entry name" value="NAD(P)-binding Rossmann-fold domains"/>
    <property type="match status" value="1"/>
</dbReference>
<dbReference type="Proteomes" id="UP000192582">
    <property type="component" value="Unassembled WGS sequence"/>
</dbReference>
<dbReference type="InterPro" id="IPR013149">
    <property type="entry name" value="ADH-like_C"/>
</dbReference>
<keyword evidence="1" id="KW-0521">NADP</keyword>
<dbReference type="STRING" id="695939.SAMN00790413_04961"/>
<dbReference type="AlphaFoldDB" id="A0A1W1US82"/>
<feature type="domain" description="Enoyl reductase (ER)" evidence="2">
    <location>
        <begin position="22"/>
        <end position="322"/>
    </location>
</feature>
<keyword evidence="4" id="KW-1185">Reference proteome</keyword>
<dbReference type="InterPro" id="IPR036291">
    <property type="entry name" value="NAD(P)-bd_dom_sf"/>
</dbReference>
<dbReference type="InterPro" id="IPR051603">
    <property type="entry name" value="Zinc-ADH_QOR/CCCR"/>
</dbReference>
<protein>
    <submittedName>
        <fullName evidence="3">NADPH:quinone reductase</fullName>
    </submittedName>
</protein>
<dbReference type="InterPro" id="IPR013154">
    <property type="entry name" value="ADH-like_N"/>
</dbReference>
<evidence type="ECO:0000256" key="1">
    <source>
        <dbReference type="ARBA" id="ARBA00022857"/>
    </source>
</evidence>
<dbReference type="SUPFAM" id="SSF50129">
    <property type="entry name" value="GroES-like"/>
    <property type="match status" value="1"/>
</dbReference>
<name>A0A1W1US82_9DEIO</name>
<dbReference type="Pfam" id="PF00107">
    <property type="entry name" value="ADH_zinc_N"/>
    <property type="match status" value="1"/>
</dbReference>
<dbReference type="Gene3D" id="3.90.180.10">
    <property type="entry name" value="Medium-chain alcohol dehydrogenases, catalytic domain"/>
    <property type="match status" value="1"/>
</dbReference>
<gene>
    <name evidence="3" type="ORF">SAMN00790413_04961</name>
</gene>
<dbReference type="SMART" id="SM00829">
    <property type="entry name" value="PKS_ER"/>
    <property type="match status" value="1"/>
</dbReference>